<evidence type="ECO:0000256" key="2">
    <source>
        <dbReference type="ARBA" id="ARBA00022801"/>
    </source>
</evidence>
<reference evidence="4 5" key="1">
    <citation type="submission" date="2014-03" db="EMBL/GenBank/DDBJ databases">
        <title>Draft genome of the hookworm Oesophagostomum dentatum.</title>
        <authorList>
            <person name="Mitreva M."/>
        </authorList>
    </citation>
    <scope>NUCLEOTIDE SEQUENCE [LARGE SCALE GENOMIC DNA]</scope>
    <source>
        <strain evidence="4 5">OD-Hann</strain>
    </source>
</reference>
<dbReference type="GO" id="GO:0046036">
    <property type="term" value="P:CTP metabolic process"/>
    <property type="evidence" value="ECO:0007669"/>
    <property type="project" value="TreeGrafter"/>
</dbReference>
<keyword evidence="2" id="KW-0378">Hydrolase</keyword>
<dbReference type="GO" id="GO:0017111">
    <property type="term" value="F:ribonucleoside triphosphate phosphatase activity"/>
    <property type="evidence" value="ECO:0007669"/>
    <property type="project" value="TreeGrafter"/>
</dbReference>
<dbReference type="GO" id="GO:0005794">
    <property type="term" value="C:Golgi apparatus"/>
    <property type="evidence" value="ECO:0007669"/>
    <property type="project" value="TreeGrafter"/>
</dbReference>
<accession>A0A0B1SKG1</accession>
<dbReference type="GO" id="GO:0045134">
    <property type="term" value="F:UDP phosphatase activity"/>
    <property type="evidence" value="ECO:0007669"/>
    <property type="project" value="TreeGrafter"/>
</dbReference>
<proteinExistence type="inferred from homology"/>
<evidence type="ECO:0000256" key="1">
    <source>
        <dbReference type="ARBA" id="ARBA00009283"/>
    </source>
</evidence>
<keyword evidence="3" id="KW-0472">Membrane</keyword>
<keyword evidence="3" id="KW-1133">Transmembrane helix</keyword>
<dbReference type="GO" id="GO:0016020">
    <property type="term" value="C:membrane"/>
    <property type="evidence" value="ECO:0007669"/>
    <property type="project" value="TreeGrafter"/>
</dbReference>
<protein>
    <submittedName>
        <fullName evidence="4">Uncharacterized protein</fullName>
    </submittedName>
</protein>
<comment type="similarity">
    <text evidence="1">Belongs to the GDA1/CD39 NTPase family.</text>
</comment>
<dbReference type="GO" id="GO:0004382">
    <property type="term" value="F:GDP phosphatase activity"/>
    <property type="evidence" value="ECO:0007669"/>
    <property type="project" value="TreeGrafter"/>
</dbReference>
<evidence type="ECO:0000313" key="5">
    <source>
        <dbReference type="Proteomes" id="UP000053660"/>
    </source>
</evidence>
<evidence type="ECO:0000256" key="3">
    <source>
        <dbReference type="SAM" id="Phobius"/>
    </source>
</evidence>
<dbReference type="PANTHER" id="PTHR11782">
    <property type="entry name" value="ADENOSINE/GUANOSINE DIPHOSPHATASE"/>
    <property type="match status" value="1"/>
</dbReference>
<dbReference type="OrthoDB" id="6372431at2759"/>
<keyword evidence="3" id="KW-0812">Transmembrane</keyword>
<gene>
    <name evidence="4" type="ORF">OESDEN_15902</name>
</gene>
<dbReference type="Proteomes" id="UP000053660">
    <property type="component" value="Unassembled WGS sequence"/>
</dbReference>
<keyword evidence="5" id="KW-1185">Reference proteome</keyword>
<dbReference type="AlphaFoldDB" id="A0A0B1SKG1"/>
<feature type="transmembrane region" description="Helical" evidence="3">
    <location>
        <begin position="136"/>
        <end position="157"/>
    </location>
</feature>
<dbReference type="InterPro" id="IPR000407">
    <property type="entry name" value="GDA1_CD39_NTPase"/>
</dbReference>
<name>A0A0B1SKG1_OESDE</name>
<dbReference type="PANTHER" id="PTHR11782:SF121">
    <property type="entry name" value="NUCLEOSIDE-DIPHOSPHATASE MIG-23"/>
    <property type="match status" value="1"/>
</dbReference>
<dbReference type="Pfam" id="PF01150">
    <property type="entry name" value="GDA1_CD39"/>
    <property type="match status" value="1"/>
</dbReference>
<sequence>MVLYGFSEYWYSLDDVLSLGGKYNHTLIAEKSKQFCSQRWSHIQAAVRRKLYPKADEDRLKSQCFKSAWITSILHDGFEVDRKNNKFQSAFTIAGQEVQWALGAMIYHMRYFPLRNSATNFVVNRRPHESSLPSSFTLWLLMLAMLALVAMFAFVTLREDFTSSLRRNRSVWSYMMLNNNPSDSTSMSSFRTVSYA</sequence>
<dbReference type="GO" id="GO:0006256">
    <property type="term" value="P:UDP catabolic process"/>
    <property type="evidence" value="ECO:0007669"/>
    <property type="project" value="TreeGrafter"/>
</dbReference>
<organism evidence="4 5">
    <name type="scientific">Oesophagostomum dentatum</name>
    <name type="common">Nodular worm</name>
    <dbReference type="NCBI Taxonomy" id="61180"/>
    <lineage>
        <taxon>Eukaryota</taxon>
        <taxon>Metazoa</taxon>
        <taxon>Ecdysozoa</taxon>
        <taxon>Nematoda</taxon>
        <taxon>Chromadorea</taxon>
        <taxon>Rhabditida</taxon>
        <taxon>Rhabditina</taxon>
        <taxon>Rhabditomorpha</taxon>
        <taxon>Strongyloidea</taxon>
        <taxon>Strongylidae</taxon>
        <taxon>Oesophagostomum</taxon>
    </lineage>
</organism>
<dbReference type="Gene3D" id="3.30.420.150">
    <property type="entry name" value="Exopolyphosphatase. Domain 2"/>
    <property type="match status" value="1"/>
</dbReference>
<dbReference type="EMBL" id="KN568762">
    <property type="protein sequence ID" value="KHJ84386.1"/>
    <property type="molecule type" value="Genomic_DNA"/>
</dbReference>
<evidence type="ECO:0000313" key="4">
    <source>
        <dbReference type="EMBL" id="KHJ84386.1"/>
    </source>
</evidence>